<reference evidence="1" key="1">
    <citation type="journal article" date="2011" name="Genome Biol.">
        <title>The draft genome of the carcinogenic human liver fluke Clonorchis sinensis.</title>
        <authorList>
            <person name="Wang X."/>
            <person name="Chen W."/>
            <person name="Huang Y."/>
            <person name="Sun J."/>
            <person name="Men J."/>
            <person name="Liu H."/>
            <person name="Luo F."/>
            <person name="Guo L."/>
            <person name="Lv X."/>
            <person name="Deng C."/>
            <person name="Zhou C."/>
            <person name="Fan Y."/>
            <person name="Li X."/>
            <person name="Huang L."/>
            <person name="Hu Y."/>
            <person name="Liang C."/>
            <person name="Hu X."/>
            <person name="Xu J."/>
            <person name="Yu X."/>
        </authorList>
    </citation>
    <scope>NUCLEOTIDE SEQUENCE [LARGE SCALE GENOMIC DNA]</scope>
    <source>
        <strain evidence="1">Henan</strain>
    </source>
</reference>
<name>G7YIC9_CLOSI</name>
<protein>
    <submittedName>
        <fullName evidence="1">Uncharacterized protein</fullName>
    </submittedName>
</protein>
<evidence type="ECO:0000313" key="2">
    <source>
        <dbReference type="Proteomes" id="UP000008909"/>
    </source>
</evidence>
<evidence type="ECO:0000313" key="1">
    <source>
        <dbReference type="EMBL" id="GAA52712.1"/>
    </source>
</evidence>
<keyword evidence="2" id="KW-1185">Reference proteome</keyword>
<reference key="2">
    <citation type="submission" date="2011-10" db="EMBL/GenBank/DDBJ databases">
        <title>The genome and transcriptome sequence of Clonorchis sinensis provide insights into the carcinogenic liver fluke.</title>
        <authorList>
            <person name="Wang X."/>
            <person name="Huang Y."/>
            <person name="Chen W."/>
            <person name="Liu H."/>
            <person name="Guo L."/>
            <person name="Chen Y."/>
            <person name="Luo F."/>
            <person name="Zhou W."/>
            <person name="Sun J."/>
            <person name="Mao Q."/>
            <person name="Liang P."/>
            <person name="Zhou C."/>
            <person name="Tian Y."/>
            <person name="Men J."/>
            <person name="Lv X."/>
            <person name="Huang L."/>
            <person name="Zhou J."/>
            <person name="Hu Y."/>
            <person name="Li R."/>
            <person name="Zhang F."/>
            <person name="Lei H."/>
            <person name="Li X."/>
            <person name="Hu X."/>
            <person name="Liang C."/>
            <person name="Xu J."/>
            <person name="Wu Z."/>
            <person name="Yu X."/>
        </authorList>
    </citation>
    <scope>NUCLEOTIDE SEQUENCE</scope>
    <source>
        <strain>Henan</strain>
    </source>
</reference>
<accession>G7YIC9</accession>
<organism evidence="1 2">
    <name type="scientific">Clonorchis sinensis</name>
    <name type="common">Chinese liver fluke</name>
    <dbReference type="NCBI Taxonomy" id="79923"/>
    <lineage>
        <taxon>Eukaryota</taxon>
        <taxon>Metazoa</taxon>
        <taxon>Spiralia</taxon>
        <taxon>Lophotrochozoa</taxon>
        <taxon>Platyhelminthes</taxon>
        <taxon>Trematoda</taxon>
        <taxon>Digenea</taxon>
        <taxon>Opisthorchiida</taxon>
        <taxon>Opisthorchiata</taxon>
        <taxon>Opisthorchiidae</taxon>
        <taxon>Clonorchis</taxon>
    </lineage>
</organism>
<dbReference type="Proteomes" id="UP000008909">
    <property type="component" value="Unassembled WGS sequence"/>
</dbReference>
<sequence>MDVFNAAAIAVAVAMRYTDCQRQDRNILVWEIYKALDINRIRNIRTNHMVMAWLNGQSDLIKTLLNVFAQKNPRTTDWYRLHNEISNKNLEILVGFETLTLTLRCQTGYRLTEMNHVRRRIRCVEQATCSSLEVTQVSFGHKFESYNRIPIDPVIDNSLDRPNRDRFKGTQYTTSKTCSLSVT</sequence>
<dbReference type="AlphaFoldDB" id="G7YIC9"/>
<proteinExistence type="predicted"/>
<gene>
    <name evidence="1" type="ORF">CLF_108658</name>
</gene>
<dbReference type="EMBL" id="DF143340">
    <property type="protein sequence ID" value="GAA52712.1"/>
    <property type="molecule type" value="Genomic_DNA"/>
</dbReference>